<keyword evidence="2" id="KW-1185">Reference proteome</keyword>
<comment type="caution">
    <text evidence="1">The sequence shown here is derived from an EMBL/GenBank/DDBJ whole genome shotgun (WGS) entry which is preliminary data.</text>
</comment>
<evidence type="ECO:0000313" key="2">
    <source>
        <dbReference type="Proteomes" id="UP000306223"/>
    </source>
</evidence>
<proteinExistence type="predicted"/>
<sequence>MQAIIRFSLQHDQNGRLWNRLQRVLQDAGFVRRANTATHRHPDISATDLAVALQQFWETVAGVPETRMDHFWMYSEEAFPEEVDVMAAPA</sequence>
<dbReference type="OrthoDB" id="8481712at2"/>
<dbReference type="Proteomes" id="UP000306223">
    <property type="component" value="Unassembled WGS sequence"/>
</dbReference>
<organism evidence="1 2">
    <name type="scientific">Paracoccus hibiscisoli</name>
    <dbReference type="NCBI Taxonomy" id="2023261"/>
    <lineage>
        <taxon>Bacteria</taxon>
        <taxon>Pseudomonadati</taxon>
        <taxon>Pseudomonadota</taxon>
        <taxon>Alphaproteobacteria</taxon>
        <taxon>Rhodobacterales</taxon>
        <taxon>Paracoccaceae</taxon>
        <taxon>Paracoccus</taxon>
    </lineage>
</organism>
<dbReference type="AlphaFoldDB" id="A0A4U0QJZ9"/>
<reference evidence="1 2" key="1">
    <citation type="submission" date="2019-04" db="EMBL/GenBank/DDBJ databases">
        <authorList>
            <person name="Li J."/>
        </authorList>
    </citation>
    <scope>NUCLEOTIDE SEQUENCE [LARGE SCALE GENOMIC DNA]</scope>
    <source>
        <strain evidence="1 2">CCTCC AB2016182</strain>
    </source>
</reference>
<evidence type="ECO:0000313" key="1">
    <source>
        <dbReference type="EMBL" id="TJZ82023.1"/>
    </source>
</evidence>
<dbReference type="RefSeq" id="WP_136857800.1">
    <property type="nucleotide sequence ID" value="NZ_SUNH01000025.1"/>
</dbReference>
<protein>
    <submittedName>
        <fullName evidence="1">Uncharacterized protein</fullName>
    </submittedName>
</protein>
<dbReference type="EMBL" id="SUNH01000025">
    <property type="protein sequence ID" value="TJZ82023.1"/>
    <property type="molecule type" value="Genomic_DNA"/>
</dbReference>
<accession>A0A4U0QJZ9</accession>
<gene>
    <name evidence="1" type="ORF">FA740_15810</name>
</gene>
<name>A0A4U0QJZ9_9RHOB</name>